<name>A0AAD5R6I6_PARTN</name>
<dbReference type="AlphaFoldDB" id="A0AAD5R6I6"/>
<dbReference type="Proteomes" id="UP001196413">
    <property type="component" value="Unassembled WGS sequence"/>
</dbReference>
<dbReference type="EMBL" id="JAHQIW010006778">
    <property type="protein sequence ID" value="KAJ1370426.1"/>
    <property type="molecule type" value="Genomic_DNA"/>
</dbReference>
<proteinExistence type="predicted"/>
<evidence type="ECO:0000313" key="1">
    <source>
        <dbReference type="EMBL" id="KAJ1370426.1"/>
    </source>
</evidence>
<organism evidence="1 2">
    <name type="scientific">Parelaphostrongylus tenuis</name>
    <name type="common">Meningeal worm</name>
    <dbReference type="NCBI Taxonomy" id="148309"/>
    <lineage>
        <taxon>Eukaryota</taxon>
        <taxon>Metazoa</taxon>
        <taxon>Ecdysozoa</taxon>
        <taxon>Nematoda</taxon>
        <taxon>Chromadorea</taxon>
        <taxon>Rhabditida</taxon>
        <taxon>Rhabditina</taxon>
        <taxon>Rhabditomorpha</taxon>
        <taxon>Strongyloidea</taxon>
        <taxon>Metastrongylidae</taxon>
        <taxon>Parelaphostrongylus</taxon>
    </lineage>
</organism>
<sequence length="102" mass="12031">MAVQRSIYHLLLYKYELGRDSKTASENNNRGKAQGFVFRRKEFRFLTEFHFGNTNMKEQMRSGRPHELDGEDVSEAIKEDLTLLSRNWLTILTVITRQSAEY</sequence>
<gene>
    <name evidence="1" type="ORF">KIN20_032143</name>
</gene>
<comment type="caution">
    <text evidence="1">The sequence shown here is derived from an EMBL/GenBank/DDBJ whole genome shotgun (WGS) entry which is preliminary data.</text>
</comment>
<protein>
    <submittedName>
        <fullName evidence="1">Uncharacterized protein</fullName>
    </submittedName>
</protein>
<keyword evidence="2" id="KW-1185">Reference proteome</keyword>
<evidence type="ECO:0000313" key="2">
    <source>
        <dbReference type="Proteomes" id="UP001196413"/>
    </source>
</evidence>
<reference evidence="1" key="1">
    <citation type="submission" date="2021-06" db="EMBL/GenBank/DDBJ databases">
        <title>Parelaphostrongylus tenuis whole genome reference sequence.</title>
        <authorList>
            <person name="Garwood T.J."/>
            <person name="Larsen P.A."/>
            <person name="Fountain-Jones N.M."/>
            <person name="Garbe J.R."/>
            <person name="Macchietto M.G."/>
            <person name="Kania S.A."/>
            <person name="Gerhold R.W."/>
            <person name="Richards J.E."/>
            <person name="Wolf T.M."/>
        </authorList>
    </citation>
    <scope>NUCLEOTIDE SEQUENCE</scope>
    <source>
        <strain evidence="1">MNPRO001-30</strain>
        <tissue evidence="1">Meninges</tissue>
    </source>
</reference>
<accession>A0AAD5R6I6</accession>